<protein>
    <submittedName>
        <fullName evidence="1">Uncharacterized protein</fullName>
    </submittedName>
</protein>
<dbReference type="EMBL" id="MT143456">
    <property type="protein sequence ID" value="QJA97029.1"/>
    <property type="molecule type" value="Genomic_DNA"/>
</dbReference>
<name>A0A6M3LSC1_9ZZZZ</name>
<evidence type="ECO:0000313" key="1">
    <source>
        <dbReference type="EMBL" id="QJA97029.1"/>
    </source>
</evidence>
<dbReference type="AlphaFoldDB" id="A0A6M3LSC1"/>
<gene>
    <name evidence="1" type="ORF">MM415B06809_0003</name>
</gene>
<reference evidence="1" key="1">
    <citation type="submission" date="2020-03" db="EMBL/GenBank/DDBJ databases">
        <title>The deep terrestrial virosphere.</title>
        <authorList>
            <person name="Holmfeldt K."/>
            <person name="Nilsson E."/>
            <person name="Simone D."/>
            <person name="Lopez-Fernandez M."/>
            <person name="Wu X."/>
            <person name="de Brujin I."/>
            <person name="Lundin D."/>
            <person name="Andersson A."/>
            <person name="Bertilsson S."/>
            <person name="Dopson M."/>
        </authorList>
    </citation>
    <scope>NUCLEOTIDE SEQUENCE</scope>
    <source>
        <strain evidence="1">MM415B06809</strain>
    </source>
</reference>
<sequence>MNLFKVTLNYYGELHTFYTHTLSQSQALRNARLKLEMKLRKVKNSLIVYFNGDKDNFKVEKIS</sequence>
<organism evidence="1">
    <name type="scientific">viral metagenome</name>
    <dbReference type="NCBI Taxonomy" id="1070528"/>
    <lineage>
        <taxon>unclassified sequences</taxon>
        <taxon>metagenomes</taxon>
        <taxon>organismal metagenomes</taxon>
    </lineage>
</organism>
<accession>A0A6M3LSC1</accession>
<proteinExistence type="predicted"/>